<organism evidence="2 3">
    <name type="scientific">Candidatus Giovannonibacteria bacterium GW2011_GWA1_44_25</name>
    <dbReference type="NCBI Taxonomy" id="1618645"/>
    <lineage>
        <taxon>Bacteria</taxon>
        <taxon>Candidatus Giovannoniibacteriota</taxon>
    </lineage>
</organism>
<dbReference type="InterPro" id="IPR041657">
    <property type="entry name" value="HTH_17"/>
</dbReference>
<dbReference type="Proteomes" id="UP000034087">
    <property type="component" value="Unassembled WGS sequence"/>
</dbReference>
<sequence>MTKELFSTSEVAKILGISRVAVFKKIKSGEIKAVRAGRNFVVHRKDLPVILGKVLTEDKKREIASAVKRVVREYGETLKLLGQE</sequence>
<reference evidence="2 3" key="1">
    <citation type="journal article" date="2015" name="Nature">
        <title>rRNA introns, odd ribosomes, and small enigmatic genomes across a large radiation of phyla.</title>
        <authorList>
            <person name="Brown C.T."/>
            <person name="Hug L.A."/>
            <person name="Thomas B.C."/>
            <person name="Sharon I."/>
            <person name="Castelle C.J."/>
            <person name="Singh A."/>
            <person name="Wilkins M.J."/>
            <person name="Williams K.H."/>
            <person name="Banfield J.F."/>
        </authorList>
    </citation>
    <scope>NUCLEOTIDE SEQUENCE [LARGE SCALE GENOMIC DNA]</scope>
</reference>
<name>A0A0G1KTN5_9BACT</name>
<dbReference type="Pfam" id="PF12728">
    <property type="entry name" value="HTH_17"/>
    <property type="match status" value="1"/>
</dbReference>
<protein>
    <recommendedName>
        <fullName evidence="1">Helix-turn-helix domain-containing protein</fullName>
    </recommendedName>
</protein>
<accession>A0A0G1KTN5</accession>
<proteinExistence type="predicted"/>
<evidence type="ECO:0000259" key="1">
    <source>
        <dbReference type="Pfam" id="PF12728"/>
    </source>
</evidence>
<feature type="domain" description="Helix-turn-helix" evidence="1">
    <location>
        <begin position="5"/>
        <end position="47"/>
    </location>
</feature>
<dbReference type="NCBIfam" id="TIGR01764">
    <property type="entry name" value="excise"/>
    <property type="match status" value="1"/>
</dbReference>
<dbReference type="InterPro" id="IPR010093">
    <property type="entry name" value="SinI_DNA-bd"/>
</dbReference>
<evidence type="ECO:0000313" key="2">
    <source>
        <dbReference type="EMBL" id="KKT59677.1"/>
    </source>
</evidence>
<dbReference type="AlphaFoldDB" id="A0A0G1KTN5"/>
<gene>
    <name evidence="2" type="ORF">UW53_C0009G0017</name>
</gene>
<evidence type="ECO:0000313" key="3">
    <source>
        <dbReference type="Proteomes" id="UP000034087"/>
    </source>
</evidence>
<dbReference type="GO" id="GO:0003677">
    <property type="term" value="F:DNA binding"/>
    <property type="evidence" value="ECO:0007669"/>
    <property type="project" value="InterPro"/>
</dbReference>
<comment type="caution">
    <text evidence="2">The sequence shown here is derived from an EMBL/GenBank/DDBJ whole genome shotgun (WGS) entry which is preliminary data.</text>
</comment>
<dbReference type="EMBL" id="LCIR01000009">
    <property type="protein sequence ID" value="KKT59677.1"/>
    <property type="molecule type" value="Genomic_DNA"/>
</dbReference>